<dbReference type="AlphaFoldDB" id="A0A167SFC7"/>
<dbReference type="PANTHER" id="PTHR40788">
    <property type="entry name" value="CLR5 DOMAIN-CONTAINING PROTEIN-RELATED"/>
    <property type="match status" value="1"/>
</dbReference>
<keyword evidence="3" id="KW-1185">Reference proteome</keyword>
<dbReference type="PANTHER" id="PTHR40788:SF2">
    <property type="entry name" value="CLR5 DOMAIN-CONTAINING PROTEIN"/>
    <property type="match status" value="1"/>
</dbReference>
<accession>A0A167SFC7</accession>
<dbReference type="STRING" id="1081102.A0A167SFC7"/>
<sequence>MQRRNNHQFDPFSGSADDYGPPPDLDFNDPAAIAAALSVVPPKMATPAEVRQEAKDRRDRMFDSFRTLRQILERHEATVQKRWLKKTRQQRLQILLQAWPNMAASHRPDFHAFRKGYRNGRYADAARYREHFMWPYINQEDLVKPRALLLLLNARGRSPPSAFAAADGEAMHVGKVTSAIMPVFLNEYVMLMNGVVAPADYGKLVSWDDHPDAFEWMYTRAQLLPGEGLLILEAQERLLAFLVACCQQTLHEIEPAQLVGDAYPVQPEPQLKTEADIAGFDSLAVLAAEAPYRLPAKLDLGRIVSLLDARASAAADHVWALREDPSYFADRLLEARDHRLESLKDTDNKDHPTTAPLRQHILWARVIGSVVTEAYLPHEVFAELLVQARELQALQQQYAASIAPDKPLPEEYLAAILRFYAREPPPNPTTSKIVAVAKPGDEKPLFFLGLANVIDELERLLAVERPAKDFVSAYVASVVGDLSILSQCLHQLDLYQPWANGFESKAAERQEDIADEFGRRTAAWGKMVAALAETNLTEAAKLGAPTGGRFTYPFEKRRTKDNTAVLQQAERHLDAFWASIDRLLYVKADNLQGTATRRLLTLPRIVQRTPNWVDKPQPAPTTSGPTSGKAGAGEATAVAQPLSPFYSRLGSDKPTFSRSDVTLPSRPKTKTRGPSHQSGHEAATAATAATAAATAAAAEQADRQPTFAVDARALKVFRTLFFNPDTTSTPGEVPWNDFLHAMASTGFSAEKLYGSVWQFRPTRLDIERSIQIHEPHPQSKLPFVRARCIGRRLHRAYGWFGGMFVLAEK</sequence>
<evidence type="ECO:0000313" key="3">
    <source>
        <dbReference type="Proteomes" id="UP000076874"/>
    </source>
</evidence>
<gene>
    <name evidence="2" type="ORF">SPI_05774</name>
</gene>
<reference evidence="2 3" key="1">
    <citation type="journal article" date="2016" name="Genome Biol. Evol.">
        <title>Divergent and convergent evolution of fungal pathogenicity.</title>
        <authorList>
            <person name="Shang Y."/>
            <person name="Xiao G."/>
            <person name="Zheng P."/>
            <person name="Cen K."/>
            <person name="Zhan S."/>
            <person name="Wang C."/>
        </authorList>
    </citation>
    <scope>NUCLEOTIDE SEQUENCE [LARGE SCALE GENOMIC DNA]</scope>
    <source>
        <strain evidence="2 3">RCEF 264</strain>
    </source>
</reference>
<feature type="region of interest" description="Disordered" evidence="1">
    <location>
        <begin position="610"/>
        <end position="634"/>
    </location>
</feature>
<name>A0A167SFC7_9HYPO</name>
<evidence type="ECO:0000256" key="1">
    <source>
        <dbReference type="SAM" id="MobiDB-lite"/>
    </source>
</evidence>
<comment type="caution">
    <text evidence="2">The sequence shown here is derived from an EMBL/GenBank/DDBJ whole genome shotgun (WGS) entry which is preliminary data.</text>
</comment>
<dbReference type="EMBL" id="AZHD01000010">
    <property type="protein sequence ID" value="OAA59576.1"/>
    <property type="molecule type" value="Genomic_DNA"/>
</dbReference>
<evidence type="ECO:0000313" key="2">
    <source>
        <dbReference type="EMBL" id="OAA59576.1"/>
    </source>
</evidence>
<feature type="region of interest" description="Disordered" evidence="1">
    <location>
        <begin position="648"/>
        <end position="687"/>
    </location>
</feature>
<organism evidence="2 3">
    <name type="scientific">Niveomyces insectorum RCEF 264</name>
    <dbReference type="NCBI Taxonomy" id="1081102"/>
    <lineage>
        <taxon>Eukaryota</taxon>
        <taxon>Fungi</taxon>
        <taxon>Dikarya</taxon>
        <taxon>Ascomycota</taxon>
        <taxon>Pezizomycotina</taxon>
        <taxon>Sordariomycetes</taxon>
        <taxon>Hypocreomycetidae</taxon>
        <taxon>Hypocreales</taxon>
        <taxon>Cordycipitaceae</taxon>
        <taxon>Niveomyces</taxon>
    </lineage>
</organism>
<protein>
    <submittedName>
        <fullName evidence="2">Uncharacterized protein</fullName>
    </submittedName>
</protein>
<feature type="region of interest" description="Disordered" evidence="1">
    <location>
        <begin position="1"/>
        <end position="27"/>
    </location>
</feature>
<proteinExistence type="predicted"/>
<dbReference type="OrthoDB" id="4867371at2759"/>
<dbReference type="Proteomes" id="UP000076874">
    <property type="component" value="Unassembled WGS sequence"/>
</dbReference>